<evidence type="ECO:0000259" key="4">
    <source>
        <dbReference type="Pfam" id="PF04536"/>
    </source>
</evidence>
<feature type="transmembrane region" description="Helical" evidence="2">
    <location>
        <begin position="178"/>
        <end position="194"/>
    </location>
</feature>
<feature type="compositionally biased region" description="Gly residues" evidence="1">
    <location>
        <begin position="363"/>
        <end position="378"/>
    </location>
</feature>
<feature type="transmembrane region" description="Helical" evidence="2">
    <location>
        <begin position="314"/>
        <end position="336"/>
    </location>
</feature>
<dbReference type="PANTHER" id="PTHR30373">
    <property type="entry name" value="UPF0603 PROTEIN YGCG"/>
    <property type="match status" value="1"/>
</dbReference>
<evidence type="ECO:0000256" key="1">
    <source>
        <dbReference type="SAM" id="MobiDB-lite"/>
    </source>
</evidence>
<evidence type="ECO:0000313" key="5">
    <source>
        <dbReference type="EMBL" id="TBR50252.1"/>
    </source>
</evidence>
<feature type="chain" id="PRO_5030738045" evidence="3">
    <location>
        <begin position="18"/>
        <end position="378"/>
    </location>
</feature>
<keyword evidence="3" id="KW-0732">Signal</keyword>
<dbReference type="Proteomes" id="UP000292187">
    <property type="component" value="Unassembled WGS sequence"/>
</dbReference>
<comment type="caution">
    <text evidence="5">The sequence shown here is derived from an EMBL/GenBank/DDBJ whole genome shotgun (WGS) entry which is preliminary data.</text>
</comment>
<keyword evidence="2" id="KW-1133">Transmembrane helix</keyword>
<proteinExistence type="predicted"/>
<feature type="transmembrane region" description="Helical" evidence="2">
    <location>
        <begin position="222"/>
        <end position="240"/>
    </location>
</feature>
<evidence type="ECO:0000256" key="2">
    <source>
        <dbReference type="SAM" id="Phobius"/>
    </source>
</evidence>
<keyword evidence="2" id="KW-0472">Membrane</keyword>
<feature type="transmembrane region" description="Helical" evidence="2">
    <location>
        <begin position="275"/>
        <end position="294"/>
    </location>
</feature>
<dbReference type="Gene3D" id="3.10.310.50">
    <property type="match status" value="1"/>
</dbReference>
<organism evidence="5 6">
    <name type="scientific">Escherichia albertii</name>
    <dbReference type="NCBI Taxonomy" id="208962"/>
    <lineage>
        <taxon>Bacteria</taxon>
        <taxon>Pseudomonadati</taxon>
        <taxon>Pseudomonadota</taxon>
        <taxon>Gammaproteobacteria</taxon>
        <taxon>Enterobacterales</taxon>
        <taxon>Enterobacteriaceae</taxon>
        <taxon>Escherichia</taxon>
    </lineage>
</organism>
<evidence type="ECO:0000313" key="6">
    <source>
        <dbReference type="Proteomes" id="UP000292187"/>
    </source>
</evidence>
<dbReference type="EMBL" id="SIZV01000023">
    <property type="protein sequence ID" value="TBR50252.1"/>
    <property type="molecule type" value="Genomic_DNA"/>
</dbReference>
<feature type="signal peptide" evidence="3">
    <location>
        <begin position="1"/>
        <end position="17"/>
    </location>
</feature>
<feature type="compositionally biased region" description="Low complexity" evidence="1">
    <location>
        <begin position="350"/>
        <end position="362"/>
    </location>
</feature>
<reference evidence="5 6" key="1">
    <citation type="submission" date="2019-02" db="EMBL/GenBank/DDBJ databases">
        <title>Draft genome sequence of Escherichia albertii strain Mex-12/320a, isolated from an infant with diarrhea, harboring virulence genes associated with diarrheagenic strains of enteropathogenic E. coli.</title>
        <authorList>
            <person name="Maldonado-Puga S."/>
            <person name="Meza-Segura M."/>
            <person name="Zaidi M.B."/>
            <person name="Estrada-Garcia T."/>
        </authorList>
    </citation>
    <scope>NUCLEOTIDE SEQUENCE [LARGE SCALE GENOMIC DNA]</scope>
    <source>
        <strain evidence="5 6">Mex-12/320a</strain>
    </source>
</reference>
<keyword evidence="2" id="KW-0812">Transmembrane</keyword>
<accession>A0A7Z7YKH9</accession>
<feature type="transmembrane region" description="Helical" evidence="2">
    <location>
        <begin position="201"/>
        <end position="216"/>
    </location>
</feature>
<protein>
    <submittedName>
        <fullName evidence="5">YgcG family protein</fullName>
    </submittedName>
</protein>
<feature type="region of interest" description="Disordered" evidence="1">
    <location>
        <begin position="344"/>
        <end position="378"/>
    </location>
</feature>
<dbReference type="Pfam" id="PF04536">
    <property type="entry name" value="TPM_phosphatase"/>
    <property type="match status" value="1"/>
</dbReference>
<feature type="domain" description="TPM" evidence="4">
    <location>
        <begin position="23"/>
        <end position="148"/>
    </location>
</feature>
<dbReference type="AlphaFoldDB" id="A0A7Z7YKH9"/>
<gene>
    <name evidence="5" type="ORF">EYS06_17110</name>
</gene>
<dbReference type="InterPro" id="IPR007621">
    <property type="entry name" value="TPM_dom"/>
</dbReference>
<dbReference type="RefSeq" id="WP_131109604.1">
    <property type="nucleotide sequence ID" value="NZ_SIZV01000023.1"/>
</dbReference>
<dbReference type="PANTHER" id="PTHR30373:SF2">
    <property type="entry name" value="UPF0603 PROTEIN YGCG"/>
    <property type="match status" value="1"/>
</dbReference>
<sequence>MRIFLLLLMLCGFPVSAEQTSSVTDLTGMLTTEEQTVLTQQLQTLEQQNYVQVAVLVTPTTEGKSIKLAASQAYGLYHWKPTEGQRYGEGILVMVMWPKRQVALKMGPGLEEILPPEQAAQIIRYRMQSEFEKNNLFAGLTRGIEGIALFTHTKASLSPLDALANHLFANPQRSLPCLAWTLLMIVAIVVLWRFTRRPGPGIWMISMITPMVWFFFFQDDVIIRRVSIVCFSLFFAAICWQRLTVIFHMCRTFPMTQAPKNKNTKMKKPQQIPESGRNSLFVVLLIIVVGWSLVFASNKDIALISTIIGLIDYFIGPITVAGIVLLIIMAIFTGNLKLGLREKSNRKTGSRNAHSRSSSGNSFRGGGGSSGGGGASGR</sequence>
<evidence type="ECO:0000256" key="3">
    <source>
        <dbReference type="SAM" id="SignalP"/>
    </source>
</evidence>
<name>A0A7Z7YKH9_ESCAL</name>